<reference evidence="1 2" key="1">
    <citation type="submission" date="2018-06" db="EMBL/GenBank/DDBJ databases">
        <title>A transcriptomic atlas of mushroom development highlights an independent origin of complex multicellularity.</title>
        <authorList>
            <consortium name="DOE Joint Genome Institute"/>
            <person name="Krizsan K."/>
            <person name="Almasi E."/>
            <person name="Merenyi Z."/>
            <person name="Sahu N."/>
            <person name="Viragh M."/>
            <person name="Koszo T."/>
            <person name="Mondo S."/>
            <person name="Kiss B."/>
            <person name="Balint B."/>
            <person name="Kues U."/>
            <person name="Barry K."/>
            <person name="Hegedus J.C."/>
            <person name="Henrissat B."/>
            <person name="Johnson J."/>
            <person name="Lipzen A."/>
            <person name="Ohm R."/>
            <person name="Nagy I."/>
            <person name="Pangilinan J."/>
            <person name="Yan J."/>
            <person name="Xiong Y."/>
            <person name="Grigoriev I.V."/>
            <person name="Hibbett D.S."/>
            <person name="Nagy L.G."/>
        </authorList>
    </citation>
    <scope>NUCLEOTIDE SEQUENCE [LARGE SCALE GENOMIC DNA]</scope>
    <source>
        <strain evidence="1 2">SZMC22713</strain>
    </source>
</reference>
<proteinExistence type="predicted"/>
<keyword evidence="2" id="KW-1185">Reference proteome</keyword>
<accession>A0A4Y7Q9I3</accession>
<evidence type="ECO:0000313" key="1">
    <source>
        <dbReference type="EMBL" id="TDL23762.1"/>
    </source>
</evidence>
<dbReference type="STRING" id="50990.A0A4Y7Q9I3"/>
<evidence type="ECO:0000313" key="2">
    <source>
        <dbReference type="Proteomes" id="UP000294933"/>
    </source>
</evidence>
<dbReference type="VEuPathDB" id="FungiDB:BD410DRAFT_149457"/>
<protein>
    <submittedName>
        <fullName evidence="1">Uncharacterized protein</fullName>
    </submittedName>
</protein>
<dbReference type="OrthoDB" id="3063780at2759"/>
<sequence length="437" mass="48809">MSQHLLTSSMSESTLSRQSDVSEQLQILALLGHPVGRCADFPPLGRDDERELKLLDSVAICLLGNIPGDIVAVTLDRSPPLTLVLARNGNPIHEDLQASNEFFRLVKSDAPSAKLLRFVMNHSSAKLNTTRRKLALPIDTIYGLLESYEAVSFDDEFPMHNEMFRETRGSVGVRELLKGCLDSIKLHACHELPETVADSDVDAMSCLLITGRILRSSTFSKSVLEASLQYPAIEFLKQLDKLLLYRDAINYIVTSKPFLHRFFPGDKIVHRWVEGPIESTGANTVGLSKTFLGAIQKRVPKFQDIHHFDAQLNNWQDSIVTLVHAHIWLIICHTLHSNALAPDPMKLKHRSIPLQLMGSSEPSCRCCDRWIMEYREHHNVHWRTSSGHGMAYANWALAGIGAIDTAVVSHIPSFVDEKLLEITSGSSTTSNDENIHV</sequence>
<dbReference type="Proteomes" id="UP000294933">
    <property type="component" value="Unassembled WGS sequence"/>
</dbReference>
<dbReference type="AlphaFoldDB" id="A0A4Y7Q9I3"/>
<organism evidence="1 2">
    <name type="scientific">Rickenella mellea</name>
    <dbReference type="NCBI Taxonomy" id="50990"/>
    <lineage>
        <taxon>Eukaryota</taxon>
        <taxon>Fungi</taxon>
        <taxon>Dikarya</taxon>
        <taxon>Basidiomycota</taxon>
        <taxon>Agaricomycotina</taxon>
        <taxon>Agaricomycetes</taxon>
        <taxon>Hymenochaetales</taxon>
        <taxon>Rickenellaceae</taxon>
        <taxon>Rickenella</taxon>
    </lineage>
</organism>
<dbReference type="EMBL" id="ML170169">
    <property type="protein sequence ID" value="TDL23762.1"/>
    <property type="molecule type" value="Genomic_DNA"/>
</dbReference>
<name>A0A4Y7Q9I3_9AGAM</name>
<gene>
    <name evidence="1" type="ORF">BD410DRAFT_149457</name>
</gene>